<dbReference type="PANTHER" id="PTHR43031:SF18">
    <property type="entry name" value="RHODANESE-RELATED SULFURTRANSFERASES"/>
    <property type="match status" value="1"/>
</dbReference>
<dbReference type="Pfam" id="PF00581">
    <property type="entry name" value="Rhodanese"/>
    <property type="match status" value="1"/>
</dbReference>
<keyword evidence="1" id="KW-0472">Membrane</keyword>
<protein>
    <recommendedName>
        <fullName evidence="2">Rhodanese domain-containing protein</fullName>
    </recommendedName>
</protein>
<dbReference type="SUPFAM" id="SSF52821">
    <property type="entry name" value="Rhodanese/Cell cycle control phosphatase"/>
    <property type="match status" value="1"/>
</dbReference>
<dbReference type="InterPro" id="IPR050229">
    <property type="entry name" value="GlpE_sulfurtransferase"/>
</dbReference>
<evidence type="ECO:0000259" key="2">
    <source>
        <dbReference type="PROSITE" id="PS50206"/>
    </source>
</evidence>
<dbReference type="InterPro" id="IPR036873">
    <property type="entry name" value="Rhodanese-like_dom_sf"/>
</dbReference>
<dbReference type="Gene3D" id="3.40.250.10">
    <property type="entry name" value="Rhodanese-like domain"/>
    <property type="match status" value="1"/>
</dbReference>
<gene>
    <name evidence="3" type="ORF">MNBD_GAMMA03-1479</name>
</gene>
<dbReference type="SMART" id="SM00450">
    <property type="entry name" value="RHOD"/>
    <property type="match status" value="1"/>
</dbReference>
<reference evidence="3" key="1">
    <citation type="submission" date="2018-06" db="EMBL/GenBank/DDBJ databases">
        <authorList>
            <person name="Zhirakovskaya E."/>
        </authorList>
    </citation>
    <scope>NUCLEOTIDE SEQUENCE</scope>
</reference>
<dbReference type="AlphaFoldDB" id="A0A3B0WYK7"/>
<evidence type="ECO:0000256" key="1">
    <source>
        <dbReference type="SAM" id="Phobius"/>
    </source>
</evidence>
<evidence type="ECO:0000313" key="3">
    <source>
        <dbReference type="EMBL" id="VAW49436.1"/>
    </source>
</evidence>
<dbReference type="EMBL" id="UOFC01000282">
    <property type="protein sequence ID" value="VAW49436.1"/>
    <property type="molecule type" value="Genomic_DNA"/>
</dbReference>
<dbReference type="PANTHER" id="PTHR43031">
    <property type="entry name" value="FAD-DEPENDENT OXIDOREDUCTASE"/>
    <property type="match status" value="1"/>
</dbReference>
<keyword evidence="1" id="KW-0812">Transmembrane</keyword>
<sequence>MFSEFVEEQALLFVALAIIIAMLLYSYLADRLAGFKSVNEGEATRLFNDGAFLLDVRASNEYKEGFIGEAKNVSVADLKDRLNLLPKDKNKPILIYCLSGVRSSKAASILVKEGYTSVYNLSGGINAWKAAGLPVAKAVSKKAKKKASSK</sequence>
<feature type="transmembrane region" description="Helical" evidence="1">
    <location>
        <begin position="12"/>
        <end position="29"/>
    </location>
</feature>
<name>A0A3B0WYK7_9ZZZZ</name>
<accession>A0A3B0WYK7</accession>
<feature type="domain" description="Rhodanese" evidence="2">
    <location>
        <begin position="47"/>
        <end position="137"/>
    </location>
</feature>
<dbReference type="PROSITE" id="PS50206">
    <property type="entry name" value="RHODANESE_3"/>
    <property type="match status" value="1"/>
</dbReference>
<organism evidence="3">
    <name type="scientific">hydrothermal vent metagenome</name>
    <dbReference type="NCBI Taxonomy" id="652676"/>
    <lineage>
        <taxon>unclassified sequences</taxon>
        <taxon>metagenomes</taxon>
        <taxon>ecological metagenomes</taxon>
    </lineage>
</organism>
<proteinExistence type="predicted"/>
<keyword evidence="1" id="KW-1133">Transmembrane helix</keyword>
<dbReference type="InterPro" id="IPR001763">
    <property type="entry name" value="Rhodanese-like_dom"/>
</dbReference>
<dbReference type="CDD" id="cd00158">
    <property type="entry name" value="RHOD"/>
    <property type="match status" value="1"/>
</dbReference>